<evidence type="ECO:0000259" key="1">
    <source>
        <dbReference type="PROSITE" id="PS50404"/>
    </source>
</evidence>
<dbReference type="InterPro" id="IPR010987">
    <property type="entry name" value="Glutathione-S-Trfase_C-like"/>
</dbReference>
<dbReference type="Gene3D" id="1.20.1050.10">
    <property type="match status" value="1"/>
</dbReference>
<dbReference type="SUPFAM" id="SSF52833">
    <property type="entry name" value="Thioredoxin-like"/>
    <property type="match status" value="1"/>
</dbReference>
<feature type="domain" description="GST N-terminal" evidence="1">
    <location>
        <begin position="1"/>
        <end position="82"/>
    </location>
</feature>
<dbReference type="PROSITE" id="PS50404">
    <property type="entry name" value="GST_NTER"/>
    <property type="match status" value="1"/>
</dbReference>
<evidence type="ECO:0000259" key="2">
    <source>
        <dbReference type="PROSITE" id="PS50405"/>
    </source>
</evidence>
<dbReference type="InterPro" id="IPR050983">
    <property type="entry name" value="GST_Omega/HSP26"/>
</dbReference>
<protein>
    <submittedName>
        <fullName evidence="3">Glutathione S-transferase</fullName>
    </submittedName>
</protein>
<dbReference type="InterPro" id="IPR040079">
    <property type="entry name" value="Glutathione_S-Trfase"/>
</dbReference>
<dbReference type="InterPro" id="IPR036282">
    <property type="entry name" value="Glutathione-S-Trfase_C_sf"/>
</dbReference>
<evidence type="ECO:0000313" key="4">
    <source>
        <dbReference type="Proteomes" id="UP001242480"/>
    </source>
</evidence>
<keyword evidence="4" id="KW-1185">Reference proteome</keyword>
<name>A0ABU0J4W4_9HYPH</name>
<dbReference type="SUPFAM" id="SSF47616">
    <property type="entry name" value="GST C-terminal domain-like"/>
    <property type="match status" value="1"/>
</dbReference>
<evidence type="ECO:0000313" key="3">
    <source>
        <dbReference type="EMBL" id="MDQ0468314.1"/>
    </source>
</evidence>
<dbReference type="PANTHER" id="PTHR43968">
    <property type="match status" value="1"/>
</dbReference>
<dbReference type="CDD" id="cd00299">
    <property type="entry name" value="GST_C_family"/>
    <property type="match status" value="1"/>
</dbReference>
<dbReference type="RefSeq" id="WP_307269379.1">
    <property type="nucleotide sequence ID" value="NZ_JAUSVX010000002.1"/>
</dbReference>
<dbReference type="Proteomes" id="UP001242480">
    <property type="component" value="Unassembled WGS sequence"/>
</dbReference>
<dbReference type="InterPro" id="IPR036249">
    <property type="entry name" value="Thioredoxin-like_sf"/>
</dbReference>
<organism evidence="3 4">
    <name type="scientific">Labrys wisconsinensis</name>
    <dbReference type="NCBI Taxonomy" id="425677"/>
    <lineage>
        <taxon>Bacteria</taxon>
        <taxon>Pseudomonadati</taxon>
        <taxon>Pseudomonadota</taxon>
        <taxon>Alphaproteobacteria</taxon>
        <taxon>Hyphomicrobiales</taxon>
        <taxon>Xanthobacteraceae</taxon>
        <taxon>Labrys</taxon>
    </lineage>
</organism>
<gene>
    <name evidence="3" type="ORF">QO011_001314</name>
</gene>
<reference evidence="3 4" key="1">
    <citation type="submission" date="2023-07" db="EMBL/GenBank/DDBJ databases">
        <title>Genomic Encyclopedia of Type Strains, Phase IV (KMG-IV): sequencing the most valuable type-strain genomes for metagenomic binning, comparative biology and taxonomic classification.</title>
        <authorList>
            <person name="Goeker M."/>
        </authorList>
    </citation>
    <scope>NUCLEOTIDE SEQUENCE [LARGE SCALE GENOMIC DNA]</scope>
    <source>
        <strain evidence="3 4">DSM 19619</strain>
    </source>
</reference>
<comment type="caution">
    <text evidence="3">The sequence shown here is derived from an EMBL/GenBank/DDBJ whole genome shotgun (WGS) entry which is preliminary data.</text>
</comment>
<accession>A0ABU0J4W4</accession>
<dbReference type="Pfam" id="PF13417">
    <property type="entry name" value="GST_N_3"/>
    <property type="match status" value="1"/>
</dbReference>
<sequence>MATTLFGTEDSVYVRIVRLVLHEKKIIYDFVIADVFSPEALPASFAGRHPFGQIPAIEIDRIRLYETDAIVHYIEALHPDPPLVPADPLAAARARQIMRVIDNHAYRALVWGIYVPVWWREGREPDVTAIAAARLSLAALDDLIGAARLAPTSSLAGFYLGAVLATLDSVEAGSRLLDGCPHLRSWWDGFRGTPAMVATRSPQTQY</sequence>
<dbReference type="EMBL" id="JAUSVX010000002">
    <property type="protein sequence ID" value="MDQ0468314.1"/>
    <property type="molecule type" value="Genomic_DNA"/>
</dbReference>
<dbReference type="InterPro" id="IPR004045">
    <property type="entry name" value="Glutathione_S-Trfase_N"/>
</dbReference>
<dbReference type="PANTHER" id="PTHR43968:SF6">
    <property type="entry name" value="GLUTATHIONE S-TRANSFERASE OMEGA"/>
    <property type="match status" value="1"/>
</dbReference>
<dbReference type="Gene3D" id="3.40.30.10">
    <property type="entry name" value="Glutaredoxin"/>
    <property type="match status" value="1"/>
</dbReference>
<proteinExistence type="predicted"/>
<dbReference type="PROSITE" id="PS50405">
    <property type="entry name" value="GST_CTER"/>
    <property type="match status" value="1"/>
</dbReference>
<dbReference type="SFLD" id="SFLDS00019">
    <property type="entry name" value="Glutathione_Transferase_(cytos"/>
    <property type="match status" value="1"/>
</dbReference>
<feature type="domain" description="GST C-terminal" evidence="2">
    <location>
        <begin position="87"/>
        <end position="206"/>
    </location>
</feature>